<keyword evidence="9" id="KW-1185">Reference proteome</keyword>
<reference evidence="8 9" key="1">
    <citation type="submission" date="2021-05" db="EMBL/GenBank/DDBJ databases">
        <title>Draft genomes of marine bacteria isolated from model chitin particles.</title>
        <authorList>
            <person name="Datta M.S."/>
            <person name="Schwartzman J.A."/>
            <person name="Cordero O."/>
        </authorList>
    </citation>
    <scope>NUCLEOTIDE SEQUENCE [LARGE SCALE GENOMIC DNA]</scope>
    <source>
        <strain evidence="8 9">4E07</strain>
    </source>
</reference>
<dbReference type="Proteomes" id="UP000763802">
    <property type="component" value="Unassembled WGS sequence"/>
</dbReference>
<dbReference type="Pfam" id="PF01593">
    <property type="entry name" value="Amino_oxidase"/>
    <property type="match status" value="2"/>
</dbReference>
<dbReference type="PRINTS" id="PR00420">
    <property type="entry name" value="RNGMNOXGNASE"/>
</dbReference>
<name>A0ABS5WXC5_9RHOB</name>
<dbReference type="PANTHER" id="PTHR10742">
    <property type="entry name" value="FLAVIN MONOAMINE OXIDASE"/>
    <property type="match status" value="1"/>
</dbReference>
<dbReference type="RefSeq" id="WP_215194358.1">
    <property type="nucleotide sequence ID" value="NZ_JAHHDY010000030.1"/>
</dbReference>
<dbReference type="EMBL" id="JAHHDY010000030">
    <property type="protein sequence ID" value="MBT3143781.1"/>
    <property type="molecule type" value="Genomic_DNA"/>
</dbReference>
<comment type="caution">
    <text evidence="8">The sequence shown here is derived from an EMBL/GenBank/DDBJ whole genome shotgun (WGS) entry which is preliminary data.</text>
</comment>
<organism evidence="8 9">
    <name type="scientific">Falsiruegeria litorea</name>
    <dbReference type="NCBI Taxonomy" id="1280831"/>
    <lineage>
        <taxon>Bacteria</taxon>
        <taxon>Pseudomonadati</taxon>
        <taxon>Pseudomonadota</taxon>
        <taxon>Alphaproteobacteria</taxon>
        <taxon>Rhodobacterales</taxon>
        <taxon>Roseobacteraceae</taxon>
        <taxon>Falsiruegeria</taxon>
    </lineage>
</organism>
<accession>A0ABS5WXC5</accession>
<dbReference type="InterPro" id="IPR002937">
    <property type="entry name" value="Amino_oxidase"/>
</dbReference>
<dbReference type="InterPro" id="IPR036188">
    <property type="entry name" value="FAD/NAD-bd_sf"/>
</dbReference>
<evidence type="ECO:0000259" key="7">
    <source>
        <dbReference type="Pfam" id="PF01593"/>
    </source>
</evidence>
<dbReference type="InterPro" id="IPR050281">
    <property type="entry name" value="Flavin_monoamine_oxidase"/>
</dbReference>
<dbReference type="Gene3D" id="3.50.50.60">
    <property type="entry name" value="FAD/NAD(P)-binding domain"/>
    <property type="match status" value="1"/>
</dbReference>
<evidence type="ECO:0000256" key="2">
    <source>
        <dbReference type="ARBA" id="ARBA00005833"/>
    </source>
</evidence>
<feature type="domain" description="Amine oxidase" evidence="7">
    <location>
        <begin position="163"/>
        <end position="411"/>
    </location>
</feature>
<dbReference type="Gene3D" id="3.90.660.10">
    <property type="match status" value="1"/>
</dbReference>
<sequence length="426" mass="44890">MSKIPQNPEVIVVGAGTAGLSAATALLAAGIETVVLEAAAHTGGRCVTDTTTFSAPFDRGGSWLHSVSLNPLARLAEQRGAVLHKAPWLWSHVHTEGYDLTSDEVLAYRGYQEAMWLAINNRGAETPDTTTAAAMPDGPFKTSATCSIPQMMAGDADLVSAADVYNYADAKGDWLVGGGLGAFIQDLHPGIPTQLNCPVSKIDYNGTGVEVTTPQGVLKAKHLILTVSTGVLASGAIEFVPALPIQKQDAVEMLPNGLLNKVGIEFDPAWCDATQGQIADYHTGDDAFCSLLFGFFETSIATGFLAGRFGEALEKEGVGAATDYCLQGLRTVFGNDVTKYVLRTDETNWSTNALTLGSYSYSKPGGAGARKVLAETLDERIFFAGEATMTETYATVHGAFLSGQQAAERVIATRVGASATLTRLKI</sequence>
<evidence type="ECO:0000256" key="5">
    <source>
        <dbReference type="ARBA" id="ARBA00023070"/>
    </source>
</evidence>
<dbReference type="PANTHER" id="PTHR10742:SF410">
    <property type="entry name" value="LYSINE-SPECIFIC HISTONE DEMETHYLASE 2"/>
    <property type="match status" value="1"/>
</dbReference>
<evidence type="ECO:0000256" key="6">
    <source>
        <dbReference type="ARBA" id="ARBA00047321"/>
    </source>
</evidence>
<evidence type="ECO:0000313" key="8">
    <source>
        <dbReference type="EMBL" id="MBT3143781.1"/>
    </source>
</evidence>
<comment type="pathway">
    <text evidence="1">Plant hormone metabolism; auxin biosynthesis.</text>
</comment>
<feature type="domain" description="Amine oxidase" evidence="7">
    <location>
        <begin position="18"/>
        <end position="80"/>
    </location>
</feature>
<evidence type="ECO:0000256" key="4">
    <source>
        <dbReference type="ARBA" id="ARBA00017871"/>
    </source>
</evidence>
<gene>
    <name evidence="8" type="ORF">KL867_22240</name>
</gene>
<dbReference type="SUPFAM" id="SSF54373">
    <property type="entry name" value="FAD-linked reductases, C-terminal domain"/>
    <property type="match status" value="1"/>
</dbReference>
<dbReference type="SUPFAM" id="SSF51905">
    <property type="entry name" value="FAD/NAD(P)-binding domain"/>
    <property type="match status" value="1"/>
</dbReference>
<proteinExistence type="inferred from homology"/>
<evidence type="ECO:0000313" key="9">
    <source>
        <dbReference type="Proteomes" id="UP000763802"/>
    </source>
</evidence>
<protein>
    <recommendedName>
        <fullName evidence="4">Tryptophan 2-monooxygenase</fullName>
        <ecNumber evidence="3">1.13.12.3</ecNumber>
    </recommendedName>
</protein>
<comment type="catalytic activity">
    <reaction evidence="6">
        <text>L-tryptophan + O2 = indole-3-acetamide + CO2 + H2O</text>
        <dbReference type="Rhea" id="RHEA:16165"/>
        <dbReference type="ChEBI" id="CHEBI:15377"/>
        <dbReference type="ChEBI" id="CHEBI:15379"/>
        <dbReference type="ChEBI" id="CHEBI:16031"/>
        <dbReference type="ChEBI" id="CHEBI:16526"/>
        <dbReference type="ChEBI" id="CHEBI:57912"/>
        <dbReference type="EC" id="1.13.12.3"/>
    </reaction>
</comment>
<dbReference type="EC" id="1.13.12.3" evidence="3"/>
<comment type="similarity">
    <text evidence="2">Belongs to the tryptophan 2-monooxygenase family.</text>
</comment>
<keyword evidence="5" id="KW-0073">Auxin biosynthesis</keyword>
<evidence type="ECO:0000256" key="1">
    <source>
        <dbReference type="ARBA" id="ARBA00004814"/>
    </source>
</evidence>
<evidence type="ECO:0000256" key="3">
    <source>
        <dbReference type="ARBA" id="ARBA00012535"/>
    </source>
</evidence>